<evidence type="ECO:0000256" key="5">
    <source>
        <dbReference type="ARBA" id="ARBA00013123"/>
    </source>
</evidence>
<dbReference type="InterPro" id="IPR037165">
    <property type="entry name" value="AldOxase/xan_DH_Mopterin-bd_sf"/>
</dbReference>
<dbReference type="FunFam" id="3.90.1170.50:FF:000001">
    <property type="entry name" value="Aldehyde oxidase 1"/>
    <property type="match status" value="1"/>
</dbReference>
<dbReference type="InterPro" id="IPR036884">
    <property type="entry name" value="2Fe-2S-bd_dom_sf"/>
</dbReference>
<comment type="catalytic activity">
    <reaction evidence="17">
        <text>xanthine + NAD(+) + H2O = urate + NADH + H(+)</text>
        <dbReference type="Rhea" id="RHEA:16669"/>
        <dbReference type="ChEBI" id="CHEBI:15377"/>
        <dbReference type="ChEBI" id="CHEBI:15378"/>
        <dbReference type="ChEBI" id="CHEBI:17712"/>
        <dbReference type="ChEBI" id="CHEBI:17775"/>
        <dbReference type="ChEBI" id="CHEBI:57540"/>
        <dbReference type="ChEBI" id="CHEBI:57945"/>
        <dbReference type="EC" id="1.17.1.4"/>
    </reaction>
</comment>
<dbReference type="Pfam" id="PF02738">
    <property type="entry name" value="MoCoBD_1"/>
    <property type="match status" value="1"/>
</dbReference>
<evidence type="ECO:0000256" key="6">
    <source>
        <dbReference type="ARBA" id="ARBA00022505"/>
    </source>
</evidence>
<feature type="binding site" evidence="20">
    <location>
        <begin position="200"/>
        <end position="207"/>
    </location>
    <ligand>
        <name>FAD</name>
        <dbReference type="ChEBI" id="CHEBI:57692"/>
    </ligand>
</feature>
<dbReference type="Gene3D" id="3.30.390.50">
    <property type="entry name" value="CO dehydrogenase flavoprotein, C-terminal domain"/>
    <property type="match status" value="1"/>
</dbReference>
<feature type="binding site" evidence="20">
    <location>
        <position position="348"/>
    </location>
    <ligand>
        <name>FAD</name>
        <dbReference type="ChEBI" id="CHEBI:57692"/>
    </ligand>
</feature>
<evidence type="ECO:0000256" key="9">
    <source>
        <dbReference type="ARBA" id="ARBA00022723"/>
    </source>
</evidence>
<comment type="subcellular location">
    <subcellularLocation>
        <location evidence="2">Peroxisome</location>
    </subcellularLocation>
</comment>
<dbReference type="GO" id="GO:0005777">
    <property type="term" value="C:peroxisome"/>
    <property type="evidence" value="ECO:0007669"/>
    <property type="project" value="UniProtKB-SubCell"/>
</dbReference>
<dbReference type="Gene3D" id="1.10.150.120">
    <property type="entry name" value="[2Fe-2S]-binding domain"/>
    <property type="match status" value="1"/>
</dbReference>
<dbReference type="InterPro" id="IPR002888">
    <property type="entry name" value="2Fe-2S-bd"/>
</dbReference>
<dbReference type="OrthoDB" id="8300278at2759"/>
<evidence type="ECO:0000256" key="12">
    <source>
        <dbReference type="ARBA" id="ARBA00023004"/>
    </source>
</evidence>
<dbReference type="Gene3D" id="3.30.365.10">
    <property type="entry name" value="Aldehyde oxidase/xanthine dehydrogenase, molybdopterin binding domain"/>
    <property type="match status" value="4"/>
</dbReference>
<reference evidence="25" key="1">
    <citation type="submission" date="2025-08" db="UniProtKB">
        <authorList>
            <consortium name="RefSeq"/>
        </authorList>
    </citation>
    <scope>IDENTIFICATION</scope>
    <source>
        <tissue evidence="25">Gonads</tissue>
    </source>
</reference>
<dbReference type="InParanoid" id="A0A1S3IQ03"/>
<feature type="binding site" evidence="21">
    <location>
        <position position="59"/>
    </location>
    <ligand>
        <name>[2Fe-2S] cluster</name>
        <dbReference type="ChEBI" id="CHEBI:190135"/>
        <label>2</label>
    </ligand>
</feature>
<feature type="binding site" evidence="21">
    <location>
        <position position="743"/>
    </location>
    <ligand>
        <name>Mo-molybdopterin</name>
        <dbReference type="ChEBI" id="CHEBI:71302"/>
    </ligand>
    <ligandPart>
        <name>Mo</name>
        <dbReference type="ChEBI" id="CHEBI:28685"/>
    </ligandPart>
</feature>
<dbReference type="Proteomes" id="UP000085678">
    <property type="component" value="Unplaced"/>
</dbReference>
<dbReference type="AlphaFoldDB" id="A0A1S3IQ03"/>
<proteinExistence type="inferred from homology"/>
<dbReference type="InterPro" id="IPR016166">
    <property type="entry name" value="FAD-bd_PCMH"/>
</dbReference>
<keyword evidence="6 21" id="KW-0500">Molybdenum</keyword>
<dbReference type="GO" id="GO:0051537">
    <property type="term" value="F:2 iron, 2 sulfur cluster binding"/>
    <property type="evidence" value="ECO:0007669"/>
    <property type="project" value="UniProtKB-KW"/>
</dbReference>
<feature type="active site" description="Proton acceptor" evidence="19">
    <location>
        <position position="1208"/>
    </location>
</feature>
<dbReference type="STRING" id="7574.A0A1S3IQ03"/>
<evidence type="ECO:0000256" key="21">
    <source>
        <dbReference type="PIRSR" id="PIRSR000127-3"/>
    </source>
</evidence>
<dbReference type="Gene3D" id="3.90.1170.50">
    <property type="entry name" value="Aldehyde oxidase/xanthine dehydrogenase, a/b hammerhead"/>
    <property type="match status" value="1"/>
</dbReference>
<dbReference type="GeneID" id="106165802"/>
<evidence type="ECO:0000256" key="22">
    <source>
        <dbReference type="SAM" id="MobiDB-lite"/>
    </source>
</evidence>
<dbReference type="InterPro" id="IPR008274">
    <property type="entry name" value="AldOxase/xan_DH_MoCoBD1"/>
</dbReference>
<evidence type="ECO:0000256" key="13">
    <source>
        <dbReference type="ARBA" id="ARBA00023014"/>
    </source>
</evidence>
<dbReference type="SUPFAM" id="SSF56003">
    <property type="entry name" value="Molybdenum cofactor-binding domain"/>
    <property type="match status" value="1"/>
</dbReference>
<dbReference type="InterPro" id="IPR046867">
    <property type="entry name" value="AldOxase/xan_DH_MoCoBD2"/>
</dbReference>
<dbReference type="SUPFAM" id="SSF54665">
    <property type="entry name" value="CO dehydrogenase molybdoprotein N-domain-like"/>
    <property type="match status" value="1"/>
</dbReference>
<dbReference type="InterPro" id="IPR016167">
    <property type="entry name" value="FAD-bd_PCMH_sub1"/>
</dbReference>
<feature type="binding site" evidence="20">
    <location>
        <position position="303"/>
    </location>
    <ligand>
        <name>FAD</name>
        <dbReference type="ChEBI" id="CHEBI:57692"/>
    </ligand>
</feature>
<feature type="binding site" evidence="21">
    <location>
        <position position="62"/>
    </location>
    <ligand>
        <name>[2Fe-2S] cluster</name>
        <dbReference type="ChEBI" id="CHEBI:190135"/>
        <label>2</label>
    </ligand>
</feature>
<keyword evidence="15" id="KW-0576">Peroxisome</keyword>
<dbReference type="PANTHER" id="PTHR45444">
    <property type="entry name" value="XANTHINE DEHYDROGENASE"/>
    <property type="match status" value="1"/>
</dbReference>
<comment type="cofactor">
    <cofactor evidence="21">
        <name>Mo-molybdopterin</name>
        <dbReference type="ChEBI" id="CHEBI:71302"/>
    </cofactor>
    <text evidence="21">Binds 1 Mo-molybdopterin (Mo-MPT) cofactor per subunit.</text>
</comment>
<feature type="binding site" evidence="21">
    <location>
        <position position="712"/>
    </location>
    <ligand>
        <name>Mo-molybdopterin</name>
        <dbReference type="ChEBI" id="CHEBI:71302"/>
    </ligand>
    <ligandPart>
        <name>Mo</name>
        <dbReference type="ChEBI" id="CHEBI:28685"/>
    </ligandPart>
</feature>
<dbReference type="FunFam" id="3.30.365.10:FF:000001">
    <property type="entry name" value="Xanthine dehydrogenase oxidase"/>
    <property type="match status" value="1"/>
</dbReference>
<dbReference type="InterPro" id="IPR036318">
    <property type="entry name" value="FAD-bd_PCMH-like_sf"/>
</dbReference>
<dbReference type="InterPro" id="IPR022407">
    <property type="entry name" value="OxRdtase_Mopterin_BS"/>
</dbReference>
<dbReference type="EC" id="1.17.1.4" evidence="5"/>
<keyword evidence="12 21" id="KW-0408">Iron</keyword>
<dbReference type="Gene3D" id="3.10.20.30">
    <property type="match status" value="1"/>
</dbReference>
<dbReference type="FunFam" id="3.30.365.10:FF:000003">
    <property type="entry name" value="Aldehyde oxidase 1"/>
    <property type="match status" value="1"/>
</dbReference>
<evidence type="ECO:0000256" key="19">
    <source>
        <dbReference type="PIRSR" id="PIRSR000127-1"/>
    </source>
</evidence>
<dbReference type="SMART" id="SM01008">
    <property type="entry name" value="Ald_Xan_dh_C"/>
    <property type="match status" value="1"/>
</dbReference>
<evidence type="ECO:0000256" key="7">
    <source>
        <dbReference type="ARBA" id="ARBA00022630"/>
    </source>
</evidence>
<evidence type="ECO:0000313" key="24">
    <source>
        <dbReference type="Proteomes" id="UP000085678"/>
    </source>
</evidence>
<dbReference type="FunFam" id="3.30.465.10:FF:000004">
    <property type="entry name" value="Xanthine dehydrogenase/oxidase"/>
    <property type="match status" value="1"/>
</dbReference>
<comment type="catalytic activity">
    <reaction evidence="18">
        <text>hypoxanthine + NAD(+) + H2O = xanthine + NADH + H(+)</text>
        <dbReference type="Rhea" id="RHEA:24670"/>
        <dbReference type="ChEBI" id="CHEBI:15377"/>
        <dbReference type="ChEBI" id="CHEBI:15378"/>
        <dbReference type="ChEBI" id="CHEBI:17368"/>
        <dbReference type="ChEBI" id="CHEBI:17712"/>
        <dbReference type="ChEBI" id="CHEBI:57540"/>
        <dbReference type="ChEBI" id="CHEBI:57945"/>
        <dbReference type="EC" id="1.17.1.4"/>
    </reaction>
</comment>
<dbReference type="GO" id="GO:0005506">
    <property type="term" value="F:iron ion binding"/>
    <property type="evidence" value="ECO:0007669"/>
    <property type="project" value="InterPro"/>
</dbReference>
<evidence type="ECO:0000256" key="20">
    <source>
        <dbReference type="PIRSR" id="PIRSR000127-2"/>
    </source>
</evidence>
<dbReference type="Pfam" id="PF00941">
    <property type="entry name" value="FAD_binding_5"/>
    <property type="match status" value="1"/>
</dbReference>
<comment type="subunit">
    <text evidence="4">Homodimer.</text>
</comment>
<evidence type="ECO:0000259" key="23">
    <source>
        <dbReference type="PROSITE" id="PS51387"/>
    </source>
</evidence>
<keyword evidence="10 20" id="KW-0274">FAD</keyword>
<keyword evidence="13 21" id="KW-0411">Iron-sulfur</keyword>
<dbReference type="FunFam" id="3.30.390.50:FF:000001">
    <property type="entry name" value="Xanthine dehydrogenase oxidase"/>
    <property type="match status" value="1"/>
</dbReference>
<dbReference type="InterPro" id="IPR000674">
    <property type="entry name" value="Ald_Oxase/Xan_DH_a/b"/>
</dbReference>
<dbReference type="GO" id="GO:0071949">
    <property type="term" value="F:FAD binding"/>
    <property type="evidence" value="ECO:0007669"/>
    <property type="project" value="InterPro"/>
</dbReference>
<dbReference type="InterPro" id="IPR036856">
    <property type="entry name" value="Ald_Oxase/Xan_DH_a/b_sf"/>
</dbReference>
<evidence type="ECO:0000256" key="14">
    <source>
        <dbReference type="ARBA" id="ARBA00023027"/>
    </source>
</evidence>
<feature type="binding site" evidence="20">
    <location>
        <position position="280"/>
    </location>
    <ligand>
        <name>FAD</name>
        <dbReference type="ChEBI" id="CHEBI:57692"/>
    </ligand>
</feature>
<dbReference type="Pfam" id="PF01315">
    <property type="entry name" value="Ald_Xan_dh_C"/>
    <property type="match status" value="1"/>
</dbReference>
<dbReference type="Gene3D" id="3.30.465.10">
    <property type="match status" value="1"/>
</dbReference>
<dbReference type="RefSeq" id="XP_013399614.1">
    <property type="nucleotide sequence ID" value="XM_013544160.1"/>
</dbReference>
<dbReference type="Pfam" id="PF03450">
    <property type="entry name" value="CO_deh_flav_C"/>
    <property type="match status" value="1"/>
</dbReference>
<evidence type="ECO:0000256" key="16">
    <source>
        <dbReference type="ARBA" id="ARBA00034078"/>
    </source>
</evidence>
<dbReference type="PANTHER" id="PTHR45444:SF3">
    <property type="entry name" value="XANTHINE DEHYDROGENASE"/>
    <property type="match status" value="1"/>
</dbReference>
<dbReference type="Gene3D" id="3.30.43.10">
    <property type="entry name" value="Uridine Diphospho-n-acetylenolpyruvylglucosamine Reductase, domain 2"/>
    <property type="match status" value="1"/>
</dbReference>
<dbReference type="SUPFAM" id="SSF55447">
    <property type="entry name" value="CO dehydrogenase flavoprotein C-terminal domain-like"/>
    <property type="match status" value="1"/>
</dbReference>
<evidence type="ECO:0000256" key="10">
    <source>
        <dbReference type="ARBA" id="ARBA00022827"/>
    </source>
</evidence>
<dbReference type="InterPro" id="IPR002346">
    <property type="entry name" value="Mopterin_DH_FAD-bd"/>
</dbReference>
<feature type="binding site" evidence="21">
    <location>
        <position position="94"/>
    </location>
    <ligand>
        <name>[2Fe-2S] cluster</name>
        <dbReference type="ChEBI" id="CHEBI:190135"/>
        <label>2</label>
    </ligand>
</feature>
<sequence>MKPRRNLNKKTNHYAINACLAPVCSLHGLAVTTIEGIGSSKTRLHPVQERIAKANGTQCGFCTPGFVLSAYALLRNKPKPSMKEVEKSFQGNLCRCTGYRPILDGLRPFTEENLCGRGKECCRNRESGDLGEVPAPASCSPSAYVPEDQTQEPIFPPELQLQHDFSSKLLVFKGERTTWYRPATLDQLLELKAQYPEAILITGNTEIGIEVRARNICYPVVISARHVPELLQVKEEDSQISIGGSVTLSTLEEVLIKASERLPEFQSRFHVAIIEMLRWFAGPQIRNVACVAGNILTTRRISDLNTLFIATGCYVTLASKDQGQRKLPLDHNFFISQRKTLVQEKEVLVAVHIPYSKKNEYCYGYKQAQRREDDVAIVNAGIRVLFQDNSNVIDNMSLVFGGLATTSLVAHNAAKQAQGRRWADDLVPDMCRWLADDLPLSQDAPGGQVEYRRTLVSSFFFKFYLTVQLHLMQCKQGQPAPKVLSSDMSATHVFHRDPSRSTQVYEDVPDDQSLDDAVGRPMPTMSSVQQTTGEAQYYDDMPCADGELFLTLVTSTKAHAKILSIDANEALAMPGVHAFLCHKDVPGSNIKRPVNEDEIFASEEVHCIGQVIGAIVANSRIQSQRAAKKVKVEYKELPAVLTIEDAIKAESFFPGGRTIVKGDLDKGFGQSDHVLEGELRMSGQSHFYLETHVTRAVPRGEDGEMEVFCATQAPHFAQAVAAEALGVPANRINIRVKRIGGGFGGKQTRAFVVMLPVLIAAKKFNRPVRCMLDRHEDMLISGGRHPFLGKYKVGFSKEGRLEALDVTLYSNAGHSTEASVGVLDKAMVNVDGSYFIPNMRVTGIICKTNLPSNAAFRGYGSPQGIFVSENVMFDVAAYLDIAPLELQALNMYKENGLTHYNQHVTNCNLQGCLDQLLEQSNYVTRRTEVDVFNSENRWKKRGIAITPTKYGVSYGGSGFLDQGAALIHVYQGDGSVLITHGGTEMGQGLHTKLIQIASRVLKIPVSKIHISETSTSLVPNATVSGASSCSDIFGMAVLRGCEIIMDRLEPYIDANPDGAWEDWVRAAYMDRVSLSTTGFYKTPDVGYDPKTNTGMRFNYFTFGAACTEVEIDCLTGSHVVRRTDIVMDVGKSLNPMIDIGQIEGAFLQGYGFVTLEHLKYSPEGSLLNRGPGSYKIPGCGDIPGVFNVSFLKGASNPRAIYSSKGVGEPPLMLAASVFYAIKDAISSARADAGKSRTFRLDSPATSERIRMACEDQFTKQFPPSEPGTFKPWFVNA</sequence>
<dbReference type="Pfam" id="PF01799">
    <property type="entry name" value="Fer2_2"/>
    <property type="match status" value="1"/>
</dbReference>
<dbReference type="FunCoup" id="A0A1S3IQ03">
    <property type="interactions" value="332"/>
</dbReference>
<dbReference type="SUPFAM" id="SSF47741">
    <property type="entry name" value="CO dehydrogenase ISP C-domain like"/>
    <property type="match status" value="1"/>
</dbReference>
<dbReference type="SMART" id="SM01092">
    <property type="entry name" value="CO_deh_flav_C"/>
    <property type="match status" value="1"/>
</dbReference>
<evidence type="ECO:0000256" key="1">
    <source>
        <dbReference type="ARBA" id="ARBA00001974"/>
    </source>
</evidence>
<dbReference type="PIRSF" id="PIRSF000127">
    <property type="entry name" value="Xanthine_DH"/>
    <property type="match status" value="1"/>
</dbReference>
<evidence type="ECO:0000256" key="4">
    <source>
        <dbReference type="ARBA" id="ARBA00011738"/>
    </source>
</evidence>
<evidence type="ECO:0000256" key="3">
    <source>
        <dbReference type="ARBA" id="ARBA00006849"/>
    </source>
</evidence>
<evidence type="ECO:0000256" key="18">
    <source>
        <dbReference type="ARBA" id="ARBA00049517"/>
    </source>
</evidence>
<dbReference type="GO" id="GO:0043546">
    <property type="term" value="F:molybdopterin cofactor binding"/>
    <property type="evidence" value="ECO:0007669"/>
    <property type="project" value="InterPro"/>
</dbReference>
<comment type="cofactor">
    <cofactor evidence="21">
        <name>[2Fe-2S] cluster</name>
        <dbReference type="ChEBI" id="CHEBI:190135"/>
    </cofactor>
    <text evidence="21">Binds 2 [2Fe-2S] clusters.</text>
</comment>
<dbReference type="SUPFAM" id="SSF56176">
    <property type="entry name" value="FAD-binding/transporter-associated domain-like"/>
    <property type="match status" value="1"/>
</dbReference>
<evidence type="ECO:0000256" key="17">
    <source>
        <dbReference type="ARBA" id="ARBA00049017"/>
    </source>
</evidence>
<organism evidence="24 25">
    <name type="scientific">Lingula anatina</name>
    <name type="common">Brachiopod</name>
    <name type="synonym">Lingula unguis</name>
    <dbReference type="NCBI Taxonomy" id="7574"/>
    <lineage>
        <taxon>Eukaryota</taxon>
        <taxon>Metazoa</taxon>
        <taxon>Spiralia</taxon>
        <taxon>Lophotrochozoa</taxon>
        <taxon>Brachiopoda</taxon>
        <taxon>Linguliformea</taxon>
        <taxon>Lingulata</taxon>
        <taxon>Lingulida</taxon>
        <taxon>Linguloidea</taxon>
        <taxon>Lingulidae</taxon>
        <taxon>Lingula</taxon>
    </lineage>
</organism>
<dbReference type="InterPro" id="IPR016208">
    <property type="entry name" value="Ald_Oxase/xanthine_DH-like"/>
</dbReference>
<feature type="binding site" evidence="21">
    <location>
        <position position="96"/>
    </location>
    <ligand>
        <name>[2Fe-2S] cluster</name>
        <dbReference type="ChEBI" id="CHEBI:190135"/>
        <label>2</label>
    </ligand>
</feature>
<evidence type="ECO:0000256" key="2">
    <source>
        <dbReference type="ARBA" id="ARBA00004275"/>
    </source>
</evidence>
<evidence type="ECO:0000256" key="11">
    <source>
        <dbReference type="ARBA" id="ARBA00023002"/>
    </source>
</evidence>
<feature type="binding site" evidence="21">
    <location>
        <position position="857"/>
    </location>
    <ligand>
        <name>Mo-molybdopterin</name>
        <dbReference type="ChEBI" id="CHEBI:71302"/>
    </ligand>
    <ligandPart>
        <name>Mo</name>
        <dbReference type="ChEBI" id="CHEBI:28685"/>
    </ligandPart>
</feature>
<comment type="similarity">
    <text evidence="3">Belongs to the xanthine dehydrogenase family.</text>
</comment>
<keyword evidence="8 21" id="KW-0001">2Fe-2S</keyword>
<feature type="region of interest" description="Disordered" evidence="22">
    <location>
        <begin position="499"/>
        <end position="526"/>
    </location>
</feature>
<evidence type="ECO:0000256" key="15">
    <source>
        <dbReference type="ARBA" id="ARBA00023140"/>
    </source>
</evidence>
<protein>
    <recommendedName>
        <fullName evidence="5">xanthine dehydrogenase</fullName>
        <ecNumber evidence="5">1.17.1.4</ecNumber>
    </recommendedName>
</protein>
<dbReference type="FunFam" id="3.30.365.10:FF:000004">
    <property type="entry name" value="Xanthine dehydrogenase oxidase"/>
    <property type="match status" value="1"/>
</dbReference>
<feature type="binding site" evidence="21">
    <location>
        <position position="19"/>
    </location>
    <ligand>
        <name>[2Fe-2S] cluster</name>
        <dbReference type="ChEBI" id="CHEBI:190135"/>
        <label>1</label>
    </ligand>
</feature>
<dbReference type="InterPro" id="IPR005107">
    <property type="entry name" value="CO_DH_flav_C"/>
</dbReference>
<gene>
    <name evidence="25" type="primary">LOC106165802</name>
</gene>
<evidence type="ECO:0000313" key="25">
    <source>
        <dbReference type="RefSeq" id="XP_013399614.1"/>
    </source>
</evidence>
<comment type="cofactor">
    <cofactor evidence="16">
        <name>[2Fe-2S] cluster</name>
        <dbReference type="ChEBI" id="CHEBI:190135"/>
    </cofactor>
</comment>
<dbReference type="KEGG" id="lak:106165802"/>
<feature type="binding site" evidence="20">
    <location>
        <position position="366"/>
    </location>
    <ligand>
        <name>FAD</name>
        <dbReference type="ChEBI" id="CHEBI:57692"/>
    </ligand>
</feature>
<comment type="cofactor">
    <cofactor evidence="1 20">
        <name>FAD</name>
        <dbReference type="ChEBI" id="CHEBI:57692"/>
    </cofactor>
</comment>
<accession>A0A1S3IQ03</accession>
<dbReference type="Pfam" id="PF20256">
    <property type="entry name" value="MoCoBD_2"/>
    <property type="match status" value="1"/>
</dbReference>
<keyword evidence="24" id="KW-1185">Reference proteome</keyword>
<dbReference type="PROSITE" id="PS51387">
    <property type="entry name" value="FAD_PCMH"/>
    <property type="match status" value="1"/>
</dbReference>
<dbReference type="InterPro" id="IPR036683">
    <property type="entry name" value="CO_DH_flav_C_dom_sf"/>
</dbReference>
<keyword evidence="11" id="KW-0560">Oxidoreductase</keyword>
<dbReference type="InterPro" id="IPR016169">
    <property type="entry name" value="FAD-bd_PCMH_sub2"/>
</dbReference>
<dbReference type="InterPro" id="IPR012675">
    <property type="entry name" value="Beta-grasp_dom_sf"/>
</dbReference>
<evidence type="ECO:0000256" key="8">
    <source>
        <dbReference type="ARBA" id="ARBA00022714"/>
    </source>
</evidence>
<feature type="domain" description="FAD-binding PCMH-type" evidence="23">
    <location>
        <begin position="172"/>
        <end position="358"/>
    </location>
</feature>
<dbReference type="FunFam" id="3.30.43.10:FF:000001">
    <property type="entry name" value="Xanthine dehydrogenase/oxidase"/>
    <property type="match status" value="1"/>
</dbReference>
<keyword evidence="9 21" id="KW-0479">Metal-binding</keyword>
<feature type="binding site" evidence="21">
    <location>
        <position position="1026"/>
    </location>
    <ligand>
        <name>Mo-molybdopterin</name>
        <dbReference type="ChEBI" id="CHEBI:71302"/>
    </ligand>
    <ligandPart>
        <name>Mo</name>
        <dbReference type="ChEBI" id="CHEBI:28685"/>
    </ligandPart>
</feature>
<keyword evidence="7" id="KW-0285">Flavoprotein</keyword>
<dbReference type="FunFam" id="3.30.365.10:FF:000002">
    <property type="entry name" value="Xanthine dehydrogenase oxidase"/>
    <property type="match status" value="1"/>
</dbReference>
<dbReference type="GO" id="GO:0004854">
    <property type="term" value="F:xanthine dehydrogenase activity"/>
    <property type="evidence" value="ECO:0007669"/>
    <property type="project" value="UniProtKB-EC"/>
</dbReference>
<keyword evidence="14" id="KW-0520">NAD</keyword>
<dbReference type="PROSITE" id="PS00559">
    <property type="entry name" value="MOLYBDOPTERIN_EUK"/>
    <property type="match status" value="1"/>
</dbReference>
<name>A0A1S3IQ03_LINAN</name>